<dbReference type="RefSeq" id="XP_020132561.1">
    <property type="nucleotide sequence ID" value="XM_020270766.1"/>
</dbReference>
<evidence type="ECO:0000313" key="4">
    <source>
        <dbReference type="Proteomes" id="UP000183809"/>
    </source>
</evidence>
<evidence type="ECO:0000256" key="2">
    <source>
        <dbReference type="SAM" id="Phobius"/>
    </source>
</evidence>
<dbReference type="GeneID" id="31011025"/>
<dbReference type="STRING" id="236234.A0A1J9S9N9"/>
<organism evidence="3 4">
    <name type="scientific">Diplodia corticola</name>
    <dbReference type="NCBI Taxonomy" id="236234"/>
    <lineage>
        <taxon>Eukaryota</taxon>
        <taxon>Fungi</taxon>
        <taxon>Dikarya</taxon>
        <taxon>Ascomycota</taxon>
        <taxon>Pezizomycotina</taxon>
        <taxon>Dothideomycetes</taxon>
        <taxon>Dothideomycetes incertae sedis</taxon>
        <taxon>Botryosphaeriales</taxon>
        <taxon>Botryosphaeriaceae</taxon>
        <taxon>Diplodia</taxon>
    </lineage>
</organism>
<protein>
    <submittedName>
        <fullName evidence="3">Uncharacterized protein</fullName>
    </submittedName>
</protein>
<name>A0A1J9S9N9_9PEZI</name>
<feature type="transmembrane region" description="Helical" evidence="2">
    <location>
        <begin position="87"/>
        <end position="105"/>
    </location>
</feature>
<gene>
    <name evidence="3" type="ORF">BKCO1_120009</name>
</gene>
<evidence type="ECO:0000313" key="3">
    <source>
        <dbReference type="EMBL" id="OJD36301.1"/>
    </source>
</evidence>
<sequence>MPSPQPSPSRKARVSDESEESTPLLGSPLPPPAYPSIVPRDTAAAGPSRNQAEYDTGPSKDLENAGVHPAAVHLHHRPRRPWSRGKILRLLFIAAAHAILIWLILSVTVGRAKNKKSHVHHDLPNWEQLPTLYHCHDLPYTQTTTHDFKHVDDLRIVEQIPQHHGDFHDIHGLIRLVPAADHQNSNLIRATVTISSSSPDLQRSVTVASTDTSLTILQSIDTPENSRRPKPTRPHDDDDDDDGLYDHDHPHCTFIAITLALPPPPPTTPLNTLTITAIHLSLLDLHLHHPLLNLTLLRSSLDV</sequence>
<keyword evidence="4" id="KW-1185">Reference proteome</keyword>
<dbReference type="AlphaFoldDB" id="A0A1J9S9N9"/>
<proteinExistence type="predicted"/>
<reference evidence="3 4" key="1">
    <citation type="submission" date="2016-10" db="EMBL/GenBank/DDBJ databases">
        <title>Proteomics and genomics reveal pathogen-plant mechanisms compatible with a hemibiotrophic lifestyle of Diplodia corticola.</title>
        <authorList>
            <person name="Fernandes I."/>
            <person name="De Jonge R."/>
            <person name="Van De Peer Y."/>
            <person name="Devreese B."/>
            <person name="Alves A."/>
            <person name="Esteves A.C."/>
        </authorList>
    </citation>
    <scope>NUCLEOTIDE SEQUENCE [LARGE SCALE GENOMIC DNA]</scope>
    <source>
        <strain evidence="3 4">CBS 112549</strain>
    </source>
</reference>
<dbReference type="EMBL" id="MNUE01000012">
    <property type="protein sequence ID" value="OJD36301.1"/>
    <property type="molecule type" value="Genomic_DNA"/>
</dbReference>
<feature type="region of interest" description="Disordered" evidence="1">
    <location>
        <begin position="218"/>
        <end position="245"/>
    </location>
</feature>
<keyword evidence="2" id="KW-1133">Transmembrane helix</keyword>
<keyword evidence="2" id="KW-0472">Membrane</keyword>
<accession>A0A1J9S9N9</accession>
<comment type="caution">
    <text evidence="3">The sequence shown here is derived from an EMBL/GenBank/DDBJ whole genome shotgun (WGS) entry which is preliminary data.</text>
</comment>
<keyword evidence="2" id="KW-0812">Transmembrane</keyword>
<evidence type="ECO:0000256" key="1">
    <source>
        <dbReference type="SAM" id="MobiDB-lite"/>
    </source>
</evidence>
<dbReference type="Proteomes" id="UP000183809">
    <property type="component" value="Unassembled WGS sequence"/>
</dbReference>
<feature type="region of interest" description="Disordered" evidence="1">
    <location>
        <begin position="1"/>
        <end position="64"/>
    </location>
</feature>